<feature type="region of interest" description="Disordered" evidence="1">
    <location>
        <begin position="308"/>
        <end position="343"/>
    </location>
</feature>
<dbReference type="Proteomes" id="UP001281761">
    <property type="component" value="Unassembled WGS sequence"/>
</dbReference>
<dbReference type="InterPro" id="IPR000719">
    <property type="entry name" value="Prot_kinase_dom"/>
</dbReference>
<dbReference type="PROSITE" id="PS50011">
    <property type="entry name" value="PROTEIN_KINASE_DOM"/>
    <property type="match status" value="1"/>
</dbReference>
<accession>A0ABQ9YJT6</accession>
<keyword evidence="4" id="KW-1185">Reference proteome</keyword>
<dbReference type="InterPro" id="IPR011009">
    <property type="entry name" value="Kinase-like_dom_sf"/>
</dbReference>
<dbReference type="Gene3D" id="1.10.510.10">
    <property type="entry name" value="Transferase(Phosphotransferase) domain 1"/>
    <property type="match status" value="1"/>
</dbReference>
<evidence type="ECO:0000256" key="1">
    <source>
        <dbReference type="SAM" id="MobiDB-lite"/>
    </source>
</evidence>
<comment type="caution">
    <text evidence="3">The sequence shown here is derived from an EMBL/GenBank/DDBJ whole genome shotgun (WGS) entry which is preliminary data.</text>
</comment>
<feature type="domain" description="Protein kinase" evidence="2">
    <location>
        <begin position="1"/>
        <end position="203"/>
    </location>
</feature>
<dbReference type="SMART" id="SM00220">
    <property type="entry name" value="S_TKc"/>
    <property type="match status" value="1"/>
</dbReference>
<proteinExistence type="predicted"/>
<name>A0ABQ9YJT6_9EUKA</name>
<dbReference type="PANTHER" id="PTHR24362:SF309">
    <property type="entry name" value="PROTEIN KINASE DOMAIN-CONTAINING PROTEIN"/>
    <property type="match status" value="1"/>
</dbReference>
<organism evidence="3 4">
    <name type="scientific">Blattamonas nauphoetae</name>
    <dbReference type="NCBI Taxonomy" id="2049346"/>
    <lineage>
        <taxon>Eukaryota</taxon>
        <taxon>Metamonada</taxon>
        <taxon>Preaxostyla</taxon>
        <taxon>Oxymonadida</taxon>
        <taxon>Blattamonas</taxon>
    </lineage>
</organism>
<dbReference type="SUPFAM" id="SSF56112">
    <property type="entry name" value="Protein kinase-like (PK-like)"/>
    <property type="match status" value="1"/>
</dbReference>
<sequence length="528" mass="58259">MDIRIVALKEVATMGNLKVIVMELGRQSLADIVKDHTSRGVLVAREVVYRVMVDVSSALTLMHNSSSGATAHGDVKMENILLCSGEHFKLCDLGAAESETGSSSHSVMSQQYVSPERMESETGRATCSSDVWALGIVLHWLLFGVPLFKNKSILKLGREITSFQVSMIGESCGGEERALLMRMLDPNPETRITSSQLCSFGVFRCLVNTTSALWRLKDADTSDLEAKLKKTEQDLDITKRSRQQAVAVLRKEREEITQLKKDYGIEKDDHRRTLDNLKNEQITVRRLEEELLAEKRNNTRLERELAEARSNLTQPPLQPAPHSSGVRSNGPLASSPARQGTVGGSQIGAAAIEMFDRKEWTVSGNVFSKSQDSESSLLSYEVGTVIARLSFTIKCQSMSSFTIGIISSKVSSKALTTYFPELKGGAGWEFYPDVRSIIQNGKDTNQGSACERGREGQRVVLEADGREGIRTLKLSQDGETQPAFITNIPVPFRFAVFIYEKNDAVEIESIEVVSSPQMVGGTIPVRMD</sequence>
<dbReference type="EMBL" id="JARBJD010000004">
    <property type="protein sequence ID" value="KAK2963920.1"/>
    <property type="molecule type" value="Genomic_DNA"/>
</dbReference>
<dbReference type="Pfam" id="PF00069">
    <property type="entry name" value="Pkinase"/>
    <property type="match status" value="1"/>
</dbReference>
<evidence type="ECO:0000313" key="3">
    <source>
        <dbReference type="EMBL" id="KAK2963920.1"/>
    </source>
</evidence>
<evidence type="ECO:0000313" key="4">
    <source>
        <dbReference type="Proteomes" id="UP001281761"/>
    </source>
</evidence>
<reference evidence="3 4" key="1">
    <citation type="journal article" date="2022" name="bioRxiv">
        <title>Genomics of Preaxostyla Flagellates Illuminates Evolutionary Transitions and the Path Towards Mitochondrial Loss.</title>
        <authorList>
            <person name="Novak L.V.F."/>
            <person name="Treitli S.C."/>
            <person name="Pyrih J."/>
            <person name="Halakuc P."/>
            <person name="Pipaliya S.V."/>
            <person name="Vacek V."/>
            <person name="Brzon O."/>
            <person name="Soukal P."/>
            <person name="Eme L."/>
            <person name="Dacks J.B."/>
            <person name="Karnkowska A."/>
            <person name="Elias M."/>
            <person name="Hampl V."/>
        </authorList>
    </citation>
    <scope>NUCLEOTIDE SEQUENCE [LARGE SCALE GENOMIC DNA]</scope>
    <source>
        <strain evidence="3">NAU3</strain>
        <tissue evidence="3">Gut</tissue>
    </source>
</reference>
<protein>
    <recommendedName>
        <fullName evidence="2">Protein kinase domain-containing protein</fullName>
    </recommendedName>
</protein>
<gene>
    <name evidence="3" type="ORF">BLNAU_997</name>
</gene>
<evidence type="ECO:0000259" key="2">
    <source>
        <dbReference type="PROSITE" id="PS50011"/>
    </source>
</evidence>
<dbReference type="PANTHER" id="PTHR24362">
    <property type="entry name" value="SERINE/THREONINE-PROTEIN KINASE NEK"/>
    <property type="match status" value="1"/>
</dbReference>